<feature type="compositionally biased region" description="Low complexity" evidence="1">
    <location>
        <begin position="138"/>
        <end position="154"/>
    </location>
</feature>
<evidence type="ECO:0000256" key="1">
    <source>
        <dbReference type="SAM" id="MobiDB-lite"/>
    </source>
</evidence>
<reference evidence="3 4" key="1">
    <citation type="submission" date="2024-06" db="EMBL/GenBank/DDBJ databases">
        <authorList>
            <person name="Kraege A."/>
            <person name="Thomma B."/>
        </authorList>
    </citation>
    <scope>NUCLEOTIDE SEQUENCE [LARGE SCALE GENOMIC DNA]</scope>
</reference>
<gene>
    <name evidence="3" type="primary">g11402</name>
    <name evidence="3" type="ORF">VP750_LOCUS10202</name>
</gene>
<keyword evidence="4" id="KW-1185">Reference proteome</keyword>
<evidence type="ECO:0000313" key="3">
    <source>
        <dbReference type="EMBL" id="CAL5228296.1"/>
    </source>
</evidence>
<feature type="compositionally biased region" description="Low complexity" evidence="1">
    <location>
        <begin position="178"/>
        <end position="191"/>
    </location>
</feature>
<feature type="compositionally biased region" description="Polar residues" evidence="1">
    <location>
        <begin position="159"/>
        <end position="176"/>
    </location>
</feature>
<dbReference type="EMBL" id="CAXHTA020000018">
    <property type="protein sequence ID" value="CAL5228296.1"/>
    <property type="molecule type" value="Genomic_DNA"/>
</dbReference>
<evidence type="ECO:0000313" key="4">
    <source>
        <dbReference type="Proteomes" id="UP001497392"/>
    </source>
</evidence>
<accession>A0ABP1GC12</accession>
<comment type="caution">
    <text evidence="3">The sequence shown here is derived from an EMBL/GenBank/DDBJ whole genome shotgun (WGS) entry which is preliminary data.</text>
</comment>
<sequence length="736" mass="76449">MIARRMLQACRILTAATAAALALQAAPVNAASATRSGGTLSIDRAWMEELLMNELDTRITRMSDEELVAAFKEVLQAKLPSSPAASAPEGPLSSLQQLPARIQGFRLQLPWQQAPPTADSGSASMLSKLLQTGGSGASEGPAAASSKSEASGASRLEARSSSILENTLASTSSEDAGSSRLGSSLSESLRGPQTSGSDRKRNSLPASNEAVQLDQPDGQSKAGPTSRQPEEQSDTSSNQAQPGRAGERARGLGSDEGADETGSLLDAFGLPLQLQDDNLPEIAPASQPDRPGVNAVGSALRSAATTASSAAGALAERLRGLLSRPGELVEPQLSEIRESVGQVAVVTGVSGGLYLLTRDRLGSSETQETDPDPVAQRQEYDLPNPEVAGGSVTSGILSSAAASFQLLPHLLGFPIGLIASEEVLPLPEALVDPQQAPRSAKLSYKGAMLDGLQASRTLYNAQPPGNLPGRQDMEPDQAPPGPPASDPGVLWQRSAPEPESRNSSPPAPSASTDAAPEGEVLWRRAEAGSPASITFPGAREESRAPEGQASGRTGQAPAQRHVSRASALLDNVAPAAAVLPPQVPARQHANRVKLQGVTSSGSSRVIREITGAPAPGLGSALPDEDPWRTSQESFEFKDAGRGSDSPEHWIAVHQTLQERGEDPWKDEQRGTVGRSAPEAIAAKAAGPDSKSMRDASDAHRGKQSRERNGSGSSVRHTGSAGLGSRGLYDNVEMARK</sequence>
<dbReference type="Proteomes" id="UP001497392">
    <property type="component" value="Unassembled WGS sequence"/>
</dbReference>
<feature type="chain" id="PRO_5046651686" evidence="2">
    <location>
        <begin position="31"/>
        <end position="736"/>
    </location>
</feature>
<feature type="compositionally biased region" description="Low complexity" evidence="1">
    <location>
        <begin position="494"/>
        <end position="517"/>
    </location>
</feature>
<feature type="compositionally biased region" description="Basic and acidic residues" evidence="1">
    <location>
        <begin position="634"/>
        <end position="647"/>
    </location>
</feature>
<feature type="compositionally biased region" description="Basic and acidic residues" evidence="1">
    <location>
        <begin position="690"/>
        <end position="708"/>
    </location>
</feature>
<organism evidence="3 4">
    <name type="scientific">Coccomyxa viridis</name>
    <dbReference type="NCBI Taxonomy" id="1274662"/>
    <lineage>
        <taxon>Eukaryota</taxon>
        <taxon>Viridiplantae</taxon>
        <taxon>Chlorophyta</taxon>
        <taxon>core chlorophytes</taxon>
        <taxon>Trebouxiophyceae</taxon>
        <taxon>Trebouxiophyceae incertae sedis</taxon>
        <taxon>Coccomyxaceae</taxon>
        <taxon>Coccomyxa</taxon>
    </lineage>
</organism>
<feature type="region of interest" description="Disordered" evidence="1">
    <location>
        <begin position="458"/>
        <end position="567"/>
    </location>
</feature>
<name>A0ABP1GC12_9CHLO</name>
<feature type="region of interest" description="Disordered" evidence="1">
    <location>
        <begin position="611"/>
        <end position="736"/>
    </location>
</feature>
<feature type="region of interest" description="Disordered" evidence="1">
    <location>
        <begin position="131"/>
        <end position="267"/>
    </location>
</feature>
<evidence type="ECO:0000256" key="2">
    <source>
        <dbReference type="SAM" id="SignalP"/>
    </source>
</evidence>
<protein>
    <submittedName>
        <fullName evidence="3">G11402 protein</fullName>
    </submittedName>
</protein>
<feature type="compositionally biased region" description="Low complexity" evidence="1">
    <location>
        <begin position="676"/>
        <end position="685"/>
    </location>
</feature>
<keyword evidence="2" id="KW-0732">Signal</keyword>
<feature type="compositionally biased region" description="Basic and acidic residues" evidence="1">
    <location>
        <begin position="656"/>
        <end position="669"/>
    </location>
</feature>
<feature type="signal peptide" evidence="2">
    <location>
        <begin position="1"/>
        <end position="30"/>
    </location>
</feature>
<proteinExistence type="predicted"/>